<accession>A0A660KQM6</accession>
<protein>
    <recommendedName>
        <fullName evidence="1">R13L1/DRL21-like LRR repeat region domain-containing protein</fullName>
    </recommendedName>
</protein>
<keyword evidence="3" id="KW-1185">Reference proteome</keyword>
<name>A0A660KQM6_9ROSI</name>
<dbReference type="Proteomes" id="UP000327013">
    <property type="component" value="Chromosome 4"/>
</dbReference>
<dbReference type="Pfam" id="PF25019">
    <property type="entry name" value="LRR_R13L1-DRL21"/>
    <property type="match status" value="1"/>
</dbReference>
<sequence length="301" mass="33720">MAELLLSVVVEGIIKTLGSLAVEEIGLLWGVKDELRSLTNTVSTIKDIKGIRKRLDTINADRRFHLEVRTVETRAVNRERDNTHSLVLSGSLITTLDDNERNLDEKTRHVSLLGYDKPISSLCEASRIRTFLFPNDHYCNALTYMPCGLGQLNNLRTLSKFVVHSGSHSKHCGGLQELNGLNKLRGRLEIRNLGHGKGVALEYKTANLKEKQHLHYLSLRWSSEGDVSDCDVVDDKMPLEGFQPPPNLKCLYLYFYPGLRLPSWVLLPANLVTLSILGCSTLKSLPPGVGKREDGLHCWVL</sequence>
<dbReference type="InterPro" id="IPR056789">
    <property type="entry name" value="LRR_R13L1-DRL21"/>
</dbReference>
<reference evidence="2 3" key="1">
    <citation type="submission" date="2019-06" db="EMBL/GenBank/DDBJ databases">
        <title>A chromosomal-level reference genome of Carpinus fangiana (Coryloideae, Betulaceae).</title>
        <authorList>
            <person name="Yang X."/>
            <person name="Wang Z."/>
            <person name="Zhang L."/>
            <person name="Hao G."/>
            <person name="Liu J."/>
            <person name="Yang Y."/>
        </authorList>
    </citation>
    <scope>NUCLEOTIDE SEQUENCE [LARGE SCALE GENOMIC DNA]</scope>
    <source>
        <strain evidence="2">Cfa_2016G</strain>
        <tissue evidence="2">Leaf</tissue>
    </source>
</reference>
<dbReference type="EMBL" id="CM017324">
    <property type="protein sequence ID" value="KAE8038722.1"/>
    <property type="molecule type" value="Genomic_DNA"/>
</dbReference>
<dbReference type="SUPFAM" id="SSF52058">
    <property type="entry name" value="L domain-like"/>
    <property type="match status" value="1"/>
</dbReference>
<dbReference type="Gene3D" id="3.80.10.10">
    <property type="entry name" value="Ribonuclease Inhibitor"/>
    <property type="match status" value="1"/>
</dbReference>
<feature type="domain" description="R13L1/DRL21-like LRR repeat region" evidence="1">
    <location>
        <begin position="175"/>
        <end position="287"/>
    </location>
</feature>
<dbReference type="OrthoDB" id="5279713at2759"/>
<proteinExistence type="predicted"/>
<evidence type="ECO:0000313" key="2">
    <source>
        <dbReference type="EMBL" id="KAE8038722.1"/>
    </source>
</evidence>
<dbReference type="InterPro" id="IPR032675">
    <property type="entry name" value="LRR_dom_sf"/>
</dbReference>
<evidence type="ECO:0000259" key="1">
    <source>
        <dbReference type="Pfam" id="PF25019"/>
    </source>
</evidence>
<evidence type="ECO:0000313" key="3">
    <source>
        <dbReference type="Proteomes" id="UP000327013"/>
    </source>
</evidence>
<dbReference type="PANTHER" id="PTHR47186:SF13">
    <property type="entry name" value="DISEASE RESISTANCE PROTEIN RGA3"/>
    <property type="match status" value="1"/>
</dbReference>
<organism evidence="2 3">
    <name type="scientific">Carpinus fangiana</name>
    <dbReference type="NCBI Taxonomy" id="176857"/>
    <lineage>
        <taxon>Eukaryota</taxon>
        <taxon>Viridiplantae</taxon>
        <taxon>Streptophyta</taxon>
        <taxon>Embryophyta</taxon>
        <taxon>Tracheophyta</taxon>
        <taxon>Spermatophyta</taxon>
        <taxon>Magnoliopsida</taxon>
        <taxon>eudicotyledons</taxon>
        <taxon>Gunneridae</taxon>
        <taxon>Pentapetalae</taxon>
        <taxon>rosids</taxon>
        <taxon>fabids</taxon>
        <taxon>Fagales</taxon>
        <taxon>Betulaceae</taxon>
        <taxon>Carpinus</taxon>
    </lineage>
</organism>
<dbReference type="AlphaFoldDB" id="A0A660KQM6"/>
<dbReference type="PANTHER" id="PTHR47186">
    <property type="entry name" value="LEUCINE-RICH REPEAT-CONTAINING PROTEIN 57"/>
    <property type="match status" value="1"/>
</dbReference>
<gene>
    <name evidence="2" type="ORF">FH972_011200</name>
</gene>